<dbReference type="PANTHER" id="PTHR30627">
    <property type="entry name" value="PEPTIDOGLYCAN D,D-TRANSPEPTIDASE"/>
    <property type="match status" value="1"/>
</dbReference>
<dbReference type="GO" id="GO:0008800">
    <property type="term" value="F:beta-lactamase activity"/>
    <property type="evidence" value="ECO:0007669"/>
    <property type="project" value="UniProtKB-EC"/>
</dbReference>
<dbReference type="InterPro" id="IPR001460">
    <property type="entry name" value="PCN-bd_Tpept"/>
</dbReference>
<feature type="compositionally biased region" description="Polar residues" evidence="7">
    <location>
        <begin position="1"/>
        <end position="18"/>
    </location>
</feature>
<evidence type="ECO:0000313" key="10">
    <source>
        <dbReference type="Proteomes" id="UP000461768"/>
    </source>
</evidence>
<keyword evidence="5" id="KW-0378">Hydrolase</keyword>
<proteinExistence type="inferred from homology"/>
<evidence type="ECO:0000256" key="3">
    <source>
        <dbReference type="ARBA" id="ARBA00012865"/>
    </source>
</evidence>
<comment type="catalytic activity">
    <reaction evidence="1">
        <text>a beta-lactam + H2O = a substituted beta-amino acid</text>
        <dbReference type="Rhea" id="RHEA:20401"/>
        <dbReference type="ChEBI" id="CHEBI:15377"/>
        <dbReference type="ChEBI" id="CHEBI:35627"/>
        <dbReference type="ChEBI" id="CHEBI:140347"/>
        <dbReference type="EC" id="3.5.2.6"/>
    </reaction>
</comment>
<evidence type="ECO:0000259" key="8">
    <source>
        <dbReference type="Pfam" id="PF00905"/>
    </source>
</evidence>
<comment type="caution">
    <text evidence="9">The sequence shown here is derived from an EMBL/GenBank/DDBJ whole genome shotgun (WGS) entry which is preliminary data.</text>
</comment>
<reference evidence="9 10" key="1">
    <citation type="submission" date="2019-09" db="EMBL/GenBank/DDBJ databases">
        <authorList>
            <person name="Valk L.C."/>
        </authorList>
    </citation>
    <scope>NUCLEOTIDE SEQUENCE [LARGE SCALE GENOMIC DNA]</scope>
    <source>
        <strain evidence="9">GalUA</strain>
    </source>
</reference>
<evidence type="ECO:0000256" key="6">
    <source>
        <dbReference type="ARBA" id="ARBA00023251"/>
    </source>
</evidence>
<dbReference type="PANTHER" id="PTHR30627:SF6">
    <property type="entry name" value="BETA-LACTAMASE YBXI-RELATED"/>
    <property type="match status" value="1"/>
</dbReference>
<dbReference type="InterPro" id="IPR012338">
    <property type="entry name" value="Beta-lactam/transpept-like"/>
</dbReference>
<feature type="domain" description="Penicillin-binding protein transpeptidase" evidence="8">
    <location>
        <begin position="121"/>
        <end position="341"/>
    </location>
</feature>
<feature type="region of interest" description="Disordered" evidence="7">
    <location>
        <begin position="1"/>
        <end position="20"/>
    </location>
</feature>
<dbReference type="GO" id="GO:0071555">
    <property type="term" value="P:cell wall organization"/>
    <property type="evidence" value="ECO:0007669"/>
    <property type="project" value="TreeGrafter"/>
</dbReference>
<dbReference type="Gene3D" id="3.40.710.10">
    <property type="entry name" value="DD-peptidase/beta-lactamase superfamily"/>
    <property type="match status" value="1"/>
</dbReference>
<dbReference type="OrthoDB" id="9762883at2"/>
<evidence type="ECO:0000256" key="7">
    <source>
        <dbReference type="SAM" id="MobiDB-lite"/>
    </source>
</evidence>
<accession>A0A7V7UI00</accession>
<evidence type="ECO:0000256" key="4">
    <source>
        <dbReference type="ARBA" id="ARBA00022729"/>
    </source>
</evidence>
<dbReference type="InterPro" id="IPR050515">
    <property type="entry name" value="Beta-lactam/transpept"/>
</dbReference>
<dbReference type="AlphaFoldDB" id="A0A7V7UI00"/>
<keyword evidence="6" id="KW-0046">Antibiotic resistance</keyword>
<keyword evidence="10" id="KW-1185">Reference proteome</keyword>
<gene>
    <name evidence="9" type="ORF">F7O84_02045</name>
</gene>
<evidence type="ECO:0000256" key="5">
    <source>
        <dbReference type="ARBA" id="ARBA00022801"/>
    </source>
</evidence>
<dbReference type="EC" id="3.5.2.6" evidence="3"/>
<reference evidence="9 10" key="2">
    <citation type="submission" date="2020-02" db="EMBL/GenBank/DDBJ databases">
        <title>Candidatus Galacturonibacter soehngenii shows hetero-acetogenic catabolism of galacturonic acid but lacks a canonical carbon monoxide dehydrogenase/acetyl-CoA synthase complex.</title>
        <authorList>
            <person name="Diender M."/>
            <person name="Stouten G.R."/>
            <person name="Petersen J.F."/>
            <person name="Nielsen P.H."/>
            <person name="Dueholm M.S."/>
            <person name="Pronk J.T."/>
            <person name="Van Loosdrecht M.C.M."/>
        </authorList>
    </citation>
    <scope>NUCLEOTIDE SEQUENCE [LARGE SCALE GENOMIC DNA]</scope>
    <source>
        <strain evidence="9">GalUA</strain>
    </source>
</reference>
<evidence type="ECO:0000313" key="9">
    <source>
        <dbReference type="EMBL" id="KAB1440633.1"/>
    </source>
</evidence>
<sequence>MSVTKSSMRKTNSQNSKNGRGETMIRGAFIHFSKVVLILFMSCCVTGCANEGNIKANKEIENKKEETLAKSDLSVKDLQKEETNKEELLVEEMILQEFSTVEEVNFSEYFDEITGCAVFYNDATHELQVYNKDLCEIQTSPCSTFKIISTLMGLENKVVDVDTTMGYNGTIYPIETWNKDLTLGEAFSASCVWYYRKLIDKVGPDEVQKYLEQLQYGNKDISEWNGSSVNSLPELSGFWLGSSLKISPMEQVAILANIFEGRTAFAKDKIDILKDIMLVESNDMVKIYGKTGTGKDLATGKNNNAWFVGMAETKDDVYYFAIRLDESKSQDLVSAKAKEIAFSLIENYYIQ</sequence>
<dbReference type="GO" id="GO:0008658">
    <property type="term" value="F:penicillin binding"/>
    <property type="evidence" value="ECO:0007669"/>
    <property type="project" value="InterPro"/>
</dbReference>
<dbReference type="GO" id="GO:0005886">
    <property type="term" value="C:plasma membrane"/>
    <property type="evidence" value="ECO:0007669"/>
    <property type="project" value="TreeGrafter"/>
</dbReference>
<name>A0A7V7UI00_9FIRM</name>
<comment type="similarity">
    <text evidence="2">Belongs to the class-D beta-lactamase family.</text>
</comment>
<dbReference type="GO" id="GO:0046677">
    <property type="term" value="P:response to antibiotic"/>
    <property type="evidence" value="ECO:0007669"/>
    <property type="project" value="UniProtKB-KW"/>
</dbReference>
<dbReference type="RefSeq" id="WP_151141322.1">
    <property type="nucleotide sequence ID" value="NZ_WAGX01000003.1"/>
</dbReference>
<organism evidence="9 10">
    <name type="scientific">Candidatus Galacturonatibacter soehngenii</name>
    <dbReference type="NCBI Taxonomy" id="2307010"/>
    <lineage>
        <taxon>Bacteria</taxon>
        <taxon>Bacillati</taxon>
        <taxon>Bacillota</taxon>
        <taxon>Clostridia</taxon>
        <taxon>Lachnospirales</taxon>
        <taxon>Lachnospiraceae</taxon>
        <taxon>Candidatus Galacturonatibacter</taxon>
    </lineage>
</organism>
<dbReference type="Proteomes" id="UP000461768">
    <property type="component" value="Unassembled WGS sequence"/>
</dbReference>
<dbReference type="SUPFAM" id="SSF56601">
    <property type="entry name" value="beta-lactamase/transpeptidase-like"/>
    <property type="match status" value="1"/>
</dbReference>
<dbReference type="EMBL" id="WAGX01000003">
    <property type="protein sequence ID" value="KAB1440633.1"/>
    <property type="molecule type" value="Genomic_DNA"/>
</dbReference>
<dbReference type="Pfam" id="PF00905">
    <property type="entry name" value="Transpeptidase"/>
    <property type="match status" value="1"/>
</dbReference>
<keyword evidence="4" id="KW-0732">Signal</keyword>
<evidence type="ECO:0000256" key="2">
    <source>
        <dbReference type="ARBA" id="ARBA00007898"/>
    </source>
</evidence>
<evidence type="ECO:0000256" key="1">
    <source>
        <dbReference type="ARBA" id="ARBA00001526"/>
    </source>
</evidence>
<protein>
    <recommendedName>
        <fullName evidence="3">beta-lactamase</fullName>
        <ecNumber evidence="3">3.5.2.6</ecNumber>
    </recommendedName>
</protein>